<keyword evidence="2" id="KW-1185">Reference proteome</keyword>
<evidence type="ECO:0000313" key="1">
    <source>
        <dbReference type="EMBL" id="MFB9574379.1"/>
    </source>
</evidence>
<evidence type="ECO:0000313" key="2">
    <source>
        <dbReference type="Proteomes" id="UP001589710"/>
    </source>
</evidence>
<dbReference type="EMBL" id="JBHMCG010000094">
    <property type="protein sequence ID" value="MFB9574379.1"/>
    <property type="molecule type" value="Genomic_DNA"/>
</dbReference>
<name>A0ABV5R947_9ACTN</name>
<gene>
    <name evidence="1" type="ORF">ACFFTL_19320</name>
</gene>
<accession>A0ABV5R947</accession>
<dbReference type="RefSeq" id="WP_345509599.1">
    <property type="nucleotide sequence ID" value="NZ_BAAAXD010000003.1"/>
</dbReference>
<reference evidence="1 2" key="1">
    <citation type="submission" date="2024-09" db="EMBL/GenBank/DDBJ databases">
        <authorList>
            <person name="Sun Q."/>
            <person name="Mori K."/>
        </authorList>
    </citation>
    <scope>NUCLEOTIDE SEQUENCE [LARGE SCALE GENOMIC DNA]</scope>
    <source>
        <strain evidence="1 2">JCM 3331</strain>
    </source>
</reference>
<comment type="caution">
    <text evidence="1">The sequence shown here is derived from an EMBL/GenBank/DDBJ whole genome shotgun (WGS) entry which is preliminary data.</text>
</comment>
<protein>
    <submittedName>
        <fullName evidence="1">Uncharacterized protein</fullName>
    </submittedName>
</protein>
<proteinExistence type="predicted"/>
<dbReference type="Proteomes" id="UP001589710">
    <property type="component" value="Unassembled WGS sequence"/>
</dbReference>
<organism evidence="1 2">
    <name type="scientific">Streptomyces yanii</name>
    <dbReference type="NCBI Taxonomy" id="78510"/>
    <lineage>
        <taxon>Bacteria</taxon>
        <taxon>Bacillati</taxon>
        <taxon>Actinomycetota</taxon>
        <taxon>Actinomycetes</taxon>
        <taxon>Kitasatosporales</taxon>
        <taxon>Streptomycetaceae</taxon>
        <taxon>Streptomyces</taxon>
    </lineage>
</organism>
<sequence length="71" mass="8004">MTRHAAAPGPLRCDERIRDAALAVDSDRDRVVEIPAPRHQITALERQLGKERVRFTPTDPVFLAALLHRLP</sequence>